<dbReference type="RefSeq" id="WP_152379152.1">
    <property type="nucleotide sequence ID" value="NZ_CP045298.1"/>
</dbReference>
<comment type="caution">
    <text evidence="1">The sequence shown here is derived from an EMBL/GenBank/DDBJ whole genome shotgun (WGS) entry which is preliminary data.</text>
</comment>
<protein>
    <recommendedName>
        <fullName evidence="3">DUF1871 domain-containing protein</fullName>
    </recommendedName>
</protein>
<dbReference type="InterPro" id="IPR023162">
    <property type="entry name" value="Apc36109-like_dom_sf"/>
</dbReference>
<keyword evidence="2" id="KW-1185">Reference proteome</keyword>
<name>A0ABU0KZP7_9BACL</name>
<organism evidence="1 2">
    <name type="scientific">Paenibacillus brasilensis</name>
    <dbReference type="NCBI Taxonomy" id="128574"/>
    <lineage>
        <taxon>Bacteria</taxon>
        <taxon>Bacillati</taxon>
        <taxon>Bacillota</taxon>
        <taxon>Bacilli</taxon>
        <taxon>Bacillales</taxon>
        <taxon>Paenibacillaceae</taxon>
        <taxon>Paenibacillus</taxon>
    </lineage>
</organism>
<evidence type="ECO:0000313" key="2">
    <source>
        <dbReference type="Proteomes" id="UP001242811"/>
    </source>
</evidence>
<evidence type="ECO:0008006" key="3">
    <source>
        <dbReference type="Google" id="ProtNLM"/>
    </source>
</evidence>
<evidence type="ECO:0000313" key="1">
    <source>
        <dbReference type="EMBL" id="MDQ0494899.1"/>
    </source>
</evidence>
<dbReference type="Pfam" id="PF08958">
    <property type="entry name" value="DUF1871"/>
    <property type="match status" value="1"/>
</dbReference>
<dbReference type="EMBL" id="JAUSWA010000017">
    <property type="protein sequence ID" value="MDQ0494899.1"/>
    <property type="molecule type" value="Genomic_DNA"/>
</dbReference>
<dbReference type="Gene3D" id="1.10.340.20">
    <property type="entry name" value="Apc36109-like domain"/>
    <property type="match status" value="1"/>
</dbReference>
<dbReference type="Proteomes" id="UP001242811">
    <property type="component" value="Unassembled WGS sequence"/>
</dbReference>
<gene>
    <name evidence="1" type="ORF">QOZ95_003066</name>
</gene>
<reference evidence="1 2" key="1">
    <citation type="submission" date="2023-07" db="EMBL/GenBank/DDBJ databases">
        <title>Genomic Encyclopedia of Type Strains, Phase IV (KMG-IV): sequencing the most valuable type-strain genomes for metagenomic binning, comparative biology and taxonomic classification.</title>
        <authorList>
            <person name="Goeker M."/>
        </authorList>
    </citation>
    <scope>NUCLEOTIDE SEQUENCE [LARGE SCALE GENOMIC DNA]</scope>
    <source>
        <strain evidence="1 2">DSM 14914</strain>
    </source>
</reference>
<proteinExistence type="predicted"/>
<dbReference type="SUPFAM" id="SSF116922">
    <property type="entry name" value="YugE-like"/>
    <property type="match status" value="1"/>
</dbReference>
<sequence>MNDEIVRTINEWNPIEIYPLLEDEYYSEIRKIYEKSNQTNSVEELAEQIHVIFTQSFKKEFDKSIEECQWIAEKIIDVID</sequence>
<dbReference type="InterPro" id="IPR015053">
    <property type="entry name" value="DUF1871"/>
</dbReference>
<accession>A0ABU0KZP7</accession>